<feature type="non-terminal residue" evidence="2">
    <location>
        <position position="114"/>
    </location>
</feature>
<gene>
    <name evidence="2" type="ORF">CONPUDRAFT_85105</name>
</gene>
<keyword evidence="1" id="KW-0732">Signal</keyword>
<dbReference type="KEGG" id="cput:CONPUDRAFT_85105"/>
<evidence type="ECO:0000256" key="1">
    <source>
        <dbReference type="SAM" id="SignalP"/>
    </source>
</evidence>
<organism evidence="2 3">
    <name type="scientific">Coniophora puteana (strain RWD-64-598)</name>
    <name type="common">Brown rot fungus</name>
    <dbReference type="NCBI Taxonomy" id="741705"/>
    <lineage>
        <taxon>Eukaryota</taxon>
        <taxon>Fungi</taxon>
        <taxon>Dikarya</taxon>
        <taxon>Basidiomycota</taxon>
        <taxon>Agaricomycotina</taxon>
        <taxon>Agaricomycetes</taxon>
        <taxon>Agaricomycetidae</taxon>
        <taxon>Boletales</taxon>
        <taxon>Coniophorineae</taxon>
        <taxon>Coniophoraceae</taxon>
        <taxon>Coniophora</taxon>
    </lineage>
</organism>
<evidence type="ECO:0000313" key="3">
    <source>
        <dbReference type="Proteomes" id="UP000053558"/>
    </source>
</evidence>
<dbReference type="Proteomes" id="UP000053558">
    <property type="component" value="Unassembled WGS sequence"/>
</dbReference>
<evidence type="ECO:0000313" key="2">
    <source>
        <dbReference type="EMBL" id="EIW75855.1"/>
    </source>
</evidence>
<proteinExistence type="predicted"/>
<evidence type="ECO:0008006" key="4">
    <source>
        <dbReference type="Google" id="ProtNLM"/>
    </source>
</evidence>
<keyword evidence="3" id="KW-1185">Reference proteome</keyword>
<feature type="chain" id="PRO_5024436556" description="Secreted protein" evidence="1">
    <location>
        <begin position="17"/>
        <end position="114"/>
    </location>
</feature>
<comment type="caution">
    <text evidence="2">The sequence shown here is derived from an EMBL/GenBank/DDBJ whole genome shotgun (WGS) entry which is preliminary data.</text>
</comment>
<reference evidence="3" key="1">
    <citation type="journal article" date="2012" name="Science">
        <title>The Paleozoic origin of enzymatic lignin decomposition reconstructed from 31 fungal genomes.</title>
        <authorList>
            <person name="Floudas D."/>
            <person name="Binder M."/>
            <person name="Riley R."/>
            <person name="Barry K."/>
            <person name="Blanchette R.A."/>
            <person name="Henrissat B."/>
            <person name="Martinez A.T."/>
            <person name="Otillar R."/>
            <person name="Spatafora J.W."/>
            <person name="Yadav J.S."/>
            <person name="Aerts A."/>
            <person name="Benoit I."/>
            <person name="Boyd A."/>
            <person name="Carlson A."/>
            <person name="Copeland A."/>
            <person name="Coutinho P.M."/>
            <person name="de Vries R.P."/>
            <person name="Ferreira P."/>
            <person name="Findley K."/>
            <person name="Foster B."/>
            <person name="Gaskell J."/>
            <person name="Glotzer D."/>
            <person name="Gorecki P."/>
            <person name="Heitman J."/>
            <person name="Hesse C."/>
            <person name="Hori C."/>
            <person name="Igarashi K."/>
            <person name="Jurgens J.A."/>
            <person name="Kallen N."/>
            <person name="Kersten P."/>
            <person name="Kohler A."/>
            <person name="Kuees U."/>
            <person name="Kumar T.K.A."/>
            <person name="Kuo A."/>
            <person name="LaButti K."/>
            <person name="Larrondo L.F."/>
            <person name="Lindquist E."/>
            <person name="Ling A."/>
            <person name="Lombard V."/>
            <person name="Lucas S."/>
            <person name="Lundell T."/>
            <person name="Martin R."/>
            <person name="McLaughlin D.J."/>
            <person name="Morgenstern I."/>
            <person name="Morin E."/>
            <person name="Murat C."/>
            <person name="Nagy L.G."/>
            <person name="Nolan M."/>
            <person name="Ohm R.A."/>
            <person name="Patyshakuliyeva A."/>
            <person name="Rokas A."/>
            <person name="Ruiz-Duenas F.J."/>
            <person name="Sabat G."/>
            <person name="Salamov A."/>
            <person name="Samejima M."/>
            <person name="Schmutz J."/>
            <person name="Slot J.C."/>
            <person name="St John F."/>
            <person name="Stenlid J."/>
            <person name="Sun H."/>
            <person name="Sun S."/>
            <person name="Syed K."/>
            <person name="Tsang A."/>
            <person name="Wiebenga A."/>
            <person name="Young D."/>
            <person name="Pisabarro A."/>
            <person name="Eastwood D.C."/>
            <person name="Martin F."/>
            <person name="Cullen D."/>
            <person name="Grigoriev I.V."/>
            <person name="Hibbett D.S."/>
        </authorList>
    </citation>
    <scope>NUCLEOTIDE SEQUENCE [LARGE SCALE GENOMIC DNA]</scope>
    <source>
        <strain evidence="3">RWD-64-598 SS2</strain>
    </source>
</reference>
<dbReference type="EMBL" id="JH711587">
    <property type="protein sequence ID" value="EIW75855.1"/>
    <property type="molecule type" value="Genomic_DNA"/>
</dbReference>
<accession>A0A5M3MB62</accession>
<feature type="signal peptide" evidence="1">
    <location>
        <begin position="1"/>
        <end position="16"/>
    </location>
</feature>
<protein>
    <recommendedName>
        <fullName evidence="4">Secreted protein</fullName>
    </recommendedName>
</protein>
<dbReference type="RefSeq" id="XP_007773861.1">
    <property type="nucleotide sequence ID" value="XM_007775671.1"/>
</dbReference>
<dbReference type="GeneID" id="19210891"/>
<sequence length="114" mass="12755">MHGLLTWILLVARVATFLAPVPHSLIILPFQPSPTTIQSNHGTVRVRIDRGAHRVMLENERTSRGRGYGSWEGAIWVYLIVASLHQLHQNLTKLGRGRPTPPTFPPCCRNCGQL</sequence>
<name>A0A5M3MB62_CONPW</name>
<dbReference type="AlphaFoldDB" id="A0A5M3MB62"/>